<dbReference type="GO" id="GO:0004222">
    <property type="term" value="F:metalloendopeptidase activity"/>
    <property type="evidence" value="ECO:0007669"/>
    <property type="project" value="InterPro"/>
</dbReference>
<accession>A0A9D9I5N1</accession>
<evidence type="ECO:0000256" key="2">
    <source>
        <dbReference type="ARBA" id="ARBA00004141"/>
    </source>
</evidence>
<dbReference type="PANTHER" id="PTHR42837">
    <property type="entry name" value="REGULATOR OF SIGMA-E PROTEASE RSEP"/>
    <property type="match status" value="1"/>
</dbReference>
<evidence type="ECO:0000313" key="13">
    <source>
        <dbReference type="EMBL" id="MBO8466125.1"/>
    </source>
</evidence>
<comment type="similarity">
    <text evidence="3 11">Belongs to the peptidase M50B family.</text>
</comment>
<evidence type="ECO:0000256" key="3">
    <source>
        <dbReference type="ARBA" id="ARBA00007931"/>
    </source>
</evidence>
<evidence type="ECO:0000256" key="4">
    <source>
        <dbReference type="ARBA" id="ARBA00022670"/>
    </source>
</evidence>
<evidence type="ECO:0000256" key="9">
    <source>
        <dbReference type="ARBA" id="ARBA00023049"/>
    </source>
</evidence>
<dbReference type="CDD" id="cd06163">
    <property type="entry name" value="S2P-M50_PDZ_RseP-like"/>
    <property type="match status" value="1"/>
</dbReference>
<dbReference type="PANTHER" id="PTHR42837:SF2">
    <property type="entry name" value="MEMBRANE METALLOPROTEASE ARASP2, CHLOROPLASTIC-RELATED"/>
    <property type="match status" value="1"/>
</dbReference>
<feature type="domain" description="Peptidase M50" evidence="12">
    <location>
        <begin position="10"/>
        <end position="421"/>
    </location>
</feature>
<proteinExistence type="inferred from homology"/>
<dbReference type="Gene3D" id="2.30.42.10">
    <property type="match status" value="1"/>
</dbReference>
<comment type="subcellular location">
    <subcellularLocation>
        <location evidence="2">Membrane</location>
        <topology evidence="2">Multi-pass membrane protein</topology>
    </subcellularLocation>
</comment>
<reference evidence="13" key="2">
    <citation type="journal article" date="2021" name="PeerJ">
        <title>Extensive microbial diversity within the chicken gut microbiome revealed by metagenomics and culture.</title>
        <authorList>
            <person name="Gilroy R."/>
            <person name="Ravi A."/>
            <person name="Getino M."/>
            <person name="Pursley I."/>
            <person name="Horton D.L."/>
            <person name="Alikhan N.F."/>
            <person name="Baker D."/>
            <person name="Gharbi K."/>
            <person name="Hall N."/>
            <person name="Watson M."/>
            <person name="Adriaenssens E.M."/>
            <person name="Foster-Nyarko E."/>
            <person name="Jarju S."/>
            <person name="Secka A."/>
            <person name="Antonio M."/>
            <person name="Oren A."/>
            <person name="Chaudhuri R.R."/>
            <person name="La Ragione R."/>
            <person name="Hildebrand F."/>
            <person name="Pallen M.J."/>
        </authorList>
    </citation>
    <scope>NUCLEOTIDE SEQUENCE</scope>
    <source>
        <strain evidence="13">10037</strain>
    </source>
</reference>
<organism evidence="13 14">
    <name type="scientific">Candidatus Merdivivens pullistercoris</name>
    <dbReference type="NCBI Taxonomy" id="2840873"/>
    <lineage>
        <taxon>Bacteria</taxon>
        <taxon>Pseudomonadati</taxon>
        <taxon>Bacteroidota</taxon>
        <taxon>Bacteroidia</taxon>
        <taxon>Bacteroidales</taxon>
        <taxon>Muribaculaceae</taxon>
        <taxon>Muribaculaceae incertae sedis</taxon>
        <taxon>Candidatus Merdivivens</taxon>
    </lineage>
</organism>
<keyword evidence="8 11" id="KW-1133">Transmembrane helix</keyword>
<dbReference type="Proteomes" id="UP000823597">
    <property type="component" value="Unassembled WGS sequence"/>
</dbReference>
<evidence type="ECO:0000256" key="10">
    <source>
        <dbReference type="ARBA" id="ARBA00023136"/>
    </source>
</evidence>
<evidence type="ECO:0000256" key="5">
    <source>
        <dbReference type="ARBA" id="ARBA00022692"/>
    </source>
</evidence>
<evidence type="ECO:0000256" key="1">
    <source>
        <dbReference type="ARBA" id="ARBA00001947"/>
    </source>
</evidence>
<dbReference type="GO" id="GO:0016020">
    <property type="term" value="C:membrane"/>
    <property type="evidence" value="ECO:0007669"/>
    <property type="project" value="UniProtKB-SubCell"/>
</dbReference>
<feature type="transmembrane region" description="Helical" evidence="11">
    <location>
        <begin position="105"/>
        <end position="128"/>
    </location>
</feature>
<sequence>MDILIKTIQVLLALSILILVHELGHFCFAKMFRIRVEKFYLFFDWGFALFKWKPKKSETEYGIGWLPLGGYCKIAGMVDESMDTDALKSEPKPWEFRSKPAWQRLLVMAGGVIFNFLLAIVIYIILLLGWGKSYIKNSDAAVYTSPLAYEMGFRNGDKIIGFDDYTPEDFSALSADLLHEQAETATVLRGGDTVKIDLGDDYIPKILQQKQPIFGIAVPFVVDEVIEGSLNEGVFLPGDSLVAVNGQEMTYFQDIRQYLSGYKDTTVTISVVRDGAPIDLKARTDTSGLIKVTTRMPDVITTKEYNVLTAIPAGIKLTFSTIGSYLKELKLIFNPETEAYKEVGTFISIGSIFPEKWDWMRFWNISALLSIMLGVMNLLPIPALDGGHILFTLYEMVTRRKPSDKFLIAAQAIGMILLLMLMVLAFWNDLRNFIF</sequence>
<comment type="cofactor">
    <cofactor evidence="1 11">
        <name>Zn(2+)</name>
        <dbReference type="ChEBI" id="CHEBI:29105"/>
    </cofactor>
</comment>
<keyword evidence="11" id="KW-0479">Metal-binding</keyword>
<evidence type="ECO:0000256" key="8">
    <source>
        <dbReference type="ARBA" id="ARBA00022989"/>
    </source>
</evidence>
<feature type="transmembrane region" description="Helical" evidence="11">
    <location>
        <begin position="362"/>
        <end position="384"/>
    </location>
</feature>
<dbReference type="InterPro" id="IPR036034">
    <property type="entry name" value="PDZ_sf"/>
</dbReference>
<keyword evidence="9 11" id="KW-0482">Metalloprotease</keyword>
<dbReference type="EC" id="3.4.24.-" evidence="11"/>
<dbReference type="GO" id="GO:0006508">
    <property type="term" value="P:proteolysis"/>
    <property type="evidence" value="ECO:0007669"/>
    <property type="project" value="UniProtKB-KW"/>
</dbReference>
<dbReference type="Pfam" id="PF02163">
    <property type="entry name" value="Peptidase_M50"/>
    <property type="match status" value="1"/>
</dbReference>
<keyword evidence="7 11" id="KW-0862">Zinc</keyword>
<comment type="caution">
    <text evidence="13">The sequence shown here is derived from an EMBL/GenBank/DDBJ whole genome shotgun (WGS) entry which is preliminary data.</text>
</comment>
<dbReference type="SUPFAM" id="SSF50156">
    <property type="entry name" value="PDZ domain-like"/>
    <property type="match status" value="2"/>
</dbReference>
<evidence type="ECO:0000256" key="7">
    <source>
        <dbReference type="ARBA" id="ARBA00022833"/>
    </source>
</evidence>
<name>A0A9D9I5N1_9BACT</name>
<gene>
    <name evidence="13" type="primary">rseP</name>
    <name evidence="13" type="ORF">IAB93_09075</name>
</gene>
<keyword evidence="10 11" id="KW-0472">Membrane</keyword>
<dbReference type="InterPro" id="IPR004387">
    <property type="entry name" value="Pept_M50_Zn"/>
</dbReference>
<reference evidence="13" key="1">
    <citation type="submission" date="2020-10" db="EMBL/GenBank/DDBJ databases">
        <authorList>
            <person name="Gilroy R."/>
        </authorList>
    </citation>
    <scope>NUCLEOTIDE SEQUENCE</scope>
    <source>
        <strain evidence="13">10037</strain>
    </source>
</reference>
<dbReference type="EMBL" id="JADIME010000095">
    <property type="protein sequence ID" value="MBO8466125.1"/>
    <property type="molecule type" value="Genomic_DNA"/>
</dbReference>
<dbReference type="InterPro" id="IPR008915">
    <property type="entry name" value="Peptidase_M50"/>
</dbReference>
<evidence type="ECO:0000256" key="11">
    <source>
        <dbReference type="RuleBase" id="RU362031"/>
    </source>
</evidence>
<dbReference type="GO" id="GO:0046872">
    <property type="term" value="F:metal ion binding"/>
    <property type="evidence" value="ECO:0007669"/>
    <property type="project" value="UniProtKB-KW"/>
</dbReference>
<keyword evidence="4" id="KW-0645">Protease</keyword>
<evidence type="ECO:0000259" key="12">
    <source>
        <dbReference type="Pfam" id="PF02163"/>
    </source>
</evidence>
<keyword evidence="5 11" id="KW-0812">Transmembrane</keyword>
<protein>
    <recommendedName>
        <fullName evidence="11">Zinc metalloprotease</fullName>
        <ecNumber evidence="11">3.4.24.-</ecNumber>
    </recommendedName>
</protein>
<feature type="transmembrane region" description="Helical" evidence="11">
    <location>
        <begin position="406"/>
        <end position="427"/>
    </location>
</feature>
<dbReference type="NCBIfam" id="TIGR00054">
    <property type="entry name" value="RIP metalloprotease RseP"/>
    <property type="match status" value="1"/>
</dbReference>
<evidence type="ECO:0000313" key="14">
    <source>
        <dbReference type="Proteomes" id="UP000823597"/>
    </source>
</evidence>
<dbReference type="AlphaFoldDB" id="A0A9D9I5N1"/>
<evidence type="ECO:0000256" key="6">
    <source>
        <dbReference type="ARBA" id="ARBA00022801"/>
    </source>
</evidence>
<keyword evidence="6 11" id="KW-0378">Hydrolase</keyword>